<name>A0A9P7SY36_9HYPO</name>
<dbReference type="Proteomes" id="UP000748025">
    <property type="component" value="Unassembled WGS sequence"/>
</dbReference>
<dbReference type="OrthoDB" id="4685598at2759"/>
<dbReference type="EMBL" id="SRPW01001536">
    <property type="protein sequence ID" value="KAG6000354.1"/>
    <property type="molecule type" value="Genomic_DNA"/>
</dbReference>
<comment type="caution">
    <text evidence="2">The sequence shown here is derived from an EMBL/GenBank/DDBJ whole genome shotgun (WGS) entry which is preliminary data.</text>
</comment>
<evidence type="ECO:0000313" key="2">
    <source>
        <dbReference type="EMBL" id="KAG6000354.1"/>
    </source>
</evidence>
<gene>
    <name evidence="2" type="ORF">E4U43_001619</name>
</gene>
<keyword evidence="3" id="KW-1185">Reference proteome</keyword>
<reference evidence="2" key="1">
    <citation type="journal article" date="2020" name="bioRxiv">
        <title>Whole genome comparisons of ergot fungi reveals the divergence and evolution of species within the genus Claviceps are the result of varying mechanisms driving genome evolution and host range expansion.</title>
        <authorList>
            <person name="Wyka S.A."/>
            <person name="Mondo S.J."/>
            <person name="Liu M."/>
            <person name="Dettman J."/>
            <person name="Nalam V."/>
            <person name="Broders K.D."/>
        </authorList>
    </citation>
    <scope>NUCLEOTIDE SEQUENCE</scope>
    <source>
        <strain evidence="2">CCC 602</strain>
    </source>
</reference>
<organism evidence="2 3">
    <name type="scientific">Claviceps pusilla</name>
    <dbReference type="NCBI Taxonomy" id="123648"/>
    <lineage>
        <taxon>Eukaryota</taxon>
        <taxon>Fungi</taxon>
        <taxon>Dikarya</taxon>
        <taxon>Ascomycota</taxon>
        <taxon>Pezizomycotina</taxon>
        <taxon>Sordariomycetes</taxon>
        <taxon>Hypocreomycetidae</taxon>
        <taxon>Hypocreales</taxon>
        <taxon>Clavicipitaceae</taxon>
        <taxon>Claviceps</taxon>
    </lineage>
</organism>
<evidence type="ECO:0000256" key="1">
    <source>
        <dbReference type="SAM" id="MobiDB-lite"/>
    </source>
</evidence>
<protein>
    <submittedName>
        <fullName evidence="2">Uncharacterized protein</fullName>
    </submittedName>
</protein>
<dbReference type="AlphaFoldDB" id="A0A9P7SY36"/>
<feature type="region of interest" description="Disordered" evidence="1">
    <location>
        <begin position="210"/>
        <end position="229"/>
    </location>
</feature>
<dbReference type="CDD" id="cd12148">
    <property type="entry name" value="fungal_TF_MHR"/>
    <property type="match status" value="1"/>
</dbReference>
<sequence length="422" mass="46166">MADINGLQNELTRFHMSLPPEILLSDQTVTKYMASPERAGYVFLHTHLAISHIHLYRFSLPGQRDKVSSDILHKLPREFVARSQKQAVAHAMCLGRFCDAIQAEVDQMQDSGRLELAGDYSTFQTSTHCVRVLLIALQYKLYRDITDVTTAPLWRSVEVNEAHIYFLIDAVQRVTKPWCSILNVARQAYDHNAALVEEFNRTRKVADQRAGETMFSSNSEGSSRLPGPDSILESIATGKSEEDMVRMSSQSPGDLSQWMQAHPLPPGPSIFAAQVAATCPETMHGGNAPGIPLFLAQARNNGSKFTQMPLIYDFGNDVMPMGDLDASLPATHSVSNGNGIGIGTTPPPTMTTATAHSGEMLPMSQHSIPQPSAGFLMAQQSMFGGDAYSEHHANRQHAPNACSHPSGQGYGVKQGKLLTHRS</sequence>
<feature type="region of interest" description="Disordered" evidence="1">
    <location>
        <begin position="390"/>
        <end position="422"/>
    </location>
</feature>
<evidence type="ECO:0000313" key="3">
    <source>
        <dbReference type="Proteomes" id="UP000748025"/>
    </source>
</evidence>
<accession>A0A9P7SY36</accession>
<proteinExistence type="predicted"/>